<dbReference type="GO" id="GO:0016747">
    <property type="term" value="F:acyltransferase activity, transferring groups other than amino-acyl groups"/>
    <property type="evidence" value="ECO:0007669"/>
    <property type="project" value="InterPro"/>
</dbReference>
<accession>A0A846Y5Y6</accession>
<name>A0A846Y5Y6_9NOCA</name>
<dbReference type="Pfam" id="PF00583">
    <property type="entry name" value="Acetyltransf_1"/>
    <property type="match status" value="1"/>
</dbReference>
<organism evidence="4 5">
    <name type="scientific">Nocardia vermiculata</name>
    <dbReference type="NCBI Taxonomy" id="257274"/>
    <lineage>
        <taxon>Bacteria</taxon>
        <taxon>Bacillati</taxon>
        <taxon>Actinomycetota</taxon>
        <taxon>Actinomycetes</taxon>
        <taxon>Mycobacteriales</taxon>
        <taxon>Nocardiaceae</taxon>
        <taxon>Nocardia</taxon>
    </lineage>
</organism>
<proteinExistence type="predicted"/>
<evidence type="ECO:0000256" key="2">
    <source>
        <dbReference type="ARBA" id="ARBA00023315"/>
    </source>
</evidence>
<dbReference type="Proteomes" id="UP000565711">
    <property type="component" value="Unassembled WGS sequence"/>
</dbReference>
<dbReference type="AlphaFoldDB" id="A0A846Y5Y6"/>
<evidence type="ECO:0000259" key="3">
    <source>
        <dbReference type="PROSITE" id="PS51186"/>
    </source>
</evidence>
<comment type="caution">
    <text evidence="4">The sequence shown here is derived from an EMBL/GenBank/DDBJ whole genome shotgun (WGS) entry which is preliminary data.</text>
</comment>
<feature type="domain" description="N-acetyltransferase" evidence="3">
    <location>
        <begin position="2"/>
        <end position="163"/>
    </location>
</feature>
<evidence type="ECO:0000256" key="1">
    <source>
        <dbReference type="ARBA" id="ARBA00022679"/>
    </source>
</evidence>
<dbReference type="InterPro" id="IPR000182">
    <property type="entry name" value="GNAT_dom"/>
</dbReference>
<dbReference type="CDD" id="cd04301">
    <property type="entry name" value="NAT_SF"/>
    <property type="match status" value="1"/>
</dbReference>
<sequence>MLDIARAQACDIDRIIELRHNVEEWLASRQIVQWTPREIPDSVFCDQVAAGEYYVARLEGLPGIVGACRLLWADRALWQDEAFAGYVHGLVVDRAHAGTGIGGALLDWAGRTARAAGADRLRLDCVDTNTALCAYYRAAGFIQVGHRSIGASRGVALFQRTLTEPLICDR</sequence>
<keyword evidence="2" id="KW-0012">Acyltransferase</keyword>
<gene>
    <name evidence="4" type="ORF">HGA08_23895</name>
</gene>
<keyword evidence="1 4" id="KW-0808">Transferase</keyword>
<dbReference type="SUPFAM" id="SSF55729">
    <property type="entry name" value="Acyl-CoA N-acyltransferases (Nat)"/>
    <property type="match status" value="1"/>
</dbReference>
<dbReference type="PROSITE" id="PS51186">
    <property type="entry name" value="GNAT"/>
    <property type="match status" value="1"/>
</dbReference>
<evidence type="ECO:0000313" key="4">
    <source>
        <dbReference type="EMBL" id="NKY53244.1"/>
    </source>
</evidence>
<keyword evidence="5" id="KW-1185">Reference proteome</keyword>
<dbReference type="InterPro" id="IPR016181">
    <property type="entry name" value="Acyl_CoA_acyltransferase"/>
</dbReference>
<dbReference type="Gene3D" id="3.40.630.30">
    <property type="match status" value="1"/>
</dbReference>
<dbReference type="InterPro" id="IPR050832">
    <property type="entry name" value="Bact_Acetyltransf"/>
</dbReference>
<dbReference type="PANTHER" id="PTHR43877">
    <property type="entry name" value="AMINOALKYLPHOSPHONATE N-ACETYLTRANSFERASE-RELATED-RELATED"/>
    <property type="match status" value="1"/>
</dbReference>
<reference evidence="4 5" key="1">
    <citation type="submission" date="2020-04" db="EMBL/GenBank/DDBJ databases">
        <title>MicrobeNet Type strains.</title>
        <authorList>
            <person name="Nicholson A.C."/>
        </authorList>
    </citation>
    <scope>NUCLEOTIDE SEQUENCE [LARGE SCALE GENOMIC DNA]</scope>
    <source>
        <strain evidence="4 5">JCM 12354</strain>
    </source>
</reference>
<protein>
    <submittedName>
        <fullName evidence="4">GNAT family N-acetyltransferase</fullName>
    </submittedName>
</protein>
<evidence type="ECO:0000313" key="5">
    <source>
        <dbReference type="Proteomes" id="UP000565711"/>
    </source>
</evidence>
<dbReference type="EMBL" id="JAAXOP010000016">
    <property type="protein sequence ID" value="NKY53244.1"/>
    <property type="molecule type" value="Genomic_DNA"/>
</dbReference>
<dbReference type="PANTHER" id="PTHR43877:SF2">
    <property type="entry name" value="AMINOALKYLPHOSPHONATE N-ACETYLTRANSFERASE-RELATED"/>
    <property type="match status" value="1"/>
</dbReference>
<dbReference type="RefSeq" id="WP_157102955.1">
    <property type="nucleotide sequence ID" value="NZ_JAAXOP010000016.1"/>
</dbReference>